<dbReference type="AlphaFoldDB" id="A0A0X1KXV9"/>
<proteinExistence type="predicted"/>
<dbReference type="Proteomes" id="UP000004687">
    <property type="component" value="Unassembled WGS sequence"/>
</dbReference>
<accession>A0A0X1KXV9</accession>
<evidence type="ECO:0000313" key="1">
    <source>
        <dbReference type="EMBL" id="EET23110.1"/>
    </source>
</evidence>
<organism evidence="1">
    <name type="scientific">Vibrio cholerae (strain MO10)</name>
    <dbReference type="NCBI Taxonomy" id="345072"/>
    <lineage>
        <taxon>Bacteria</taxon>
        <taxon>Pseudomonadati</taxon>
        <taxon>Pseudomonadota</taxon>
        <taxon>Gammaproteobacteria</taxon>
        <taxon>Vibrionales</taxon>
        <taxon>Vibrionaceae</taxon>
        <taxon>Vibrio</taxon>
    </lineage>
</organism>
<dbReference type="HOGENOM" id="CLU_3298387_0_0_6"/>
<sequence>MAVKQSERPTPLGLFGDLTISRAKTQFAKVRMWKDLQHSL</sequence>
<dbReference type="EMBL" id="DS990136">
    <property type="protein sequence ID" value="EET23110.1"/>
    <property type="molecule type" value="Genomic_DNA"/>
</dbReference>
<reference evidence="1" key="2">
    <citation type="submission" date="2008-07" db="EMBL/GenBank/DDBJ databases">
        <authorList>
            <consortium name="Broad Institute Genome Sequencing Platform"/>
            <person name="Colwell R."/>
            <person name="Grim C.J."/>
            <person name="Young S."/>
            <person name="Jaffe D."/>
            <person name="Gnerre S."/>
            <person name="Berlin A."/>
            <person name="Heiman D."/>
            <person name="Hepburn T."/>
            <person name="Shea T."/>
            <person name="Sykes S."/>
            <person name="Alvarado L."/>
            <person name="Kodira C."/>
            <person name="Heidelberg J."/>
            <person name="Lander E."/>
            <person name="Galagan J."/>
            <person name="Nusbaum C."/>
            <person name="Birren B."/>
        </authorList>
    </citation>
    <scope>NUCLEOTIDE SEQUENCE [LARGE SCALE GENOMIC DNA]</scope>
    <source>
        <strain evidence="1">MO10</strain>
    </source>
</reference>
<name>A0A0X1KXV9_VIBCO</name>
<gene>
    <name evidence="1" type="ORF">VchoM_01137</name>
</gene>
<protein>
    <submittedName>
        <fullName evidence="1">Uncharacterized protein</fullName>
    </submittedName>
</protein>
<reference evidence="1" key="1">
    <citation type="submission" date="2005-09" db="EMBL/GenBank/DDBJ databases">
        <title>Annotation of Vibrio cholerae MO10.</title>
        <authorList>
            <person name="Colwell R."/>
            <person name="Grim C.J."/>
            <person name="Young S."/>
            <person name="Jaffe D."/>
            <person name="Gnerre S."/>
            <person name="Berlin A."/>
            <person name="Heiman D."/>
            <person name="Hepburn T."/>
            <person name="Shea T."/>
            <person name="Sykes S."/>
            <person name="Yandava C."/>
            <person name="Alvarado L."/>
            <person name="Kodira C."/>
            <person name="Borodovsky M."/>
            <person name="Heidelberg J."/>
            <person name="Lander E."/>
            <person name="Galagan J."/>
            <person name="Nusbaum C."/>
            <person name="Birren B."/>
        </authorList>
    </citation>
    <scope>NUCLEOTIDE SEQUENCE [LARGE SCALE GENOMIC DNA]</scope>
    <source>
        <strain evidence="1">MO10</strain>
    </source>
</reference>